<reference evidence="1" key="1">
    <citation type="submission" date="2014-09" db="EMBL/GenBank/DDBJ databases">
        <authorList>
            <person name="Magalhaes I.L.F."/>
            <person name="Oliveira U."/>
            <person name="Santos F.R."/>
            <person name="Vidigal T.H.D.A."/>
            <person name="Brescovit A.D."/>
            <person name="Santos A.J."/>
        </authorList>
    </citation>
    <scope>NUCLEOTIDE SEQUENCE</scope>
    <source>
        <tissue evidence="1">Shoot tissue taken approximately 20 cm above the soil surface</tissue>
    </source>
</reference>
<dbReference type="AlphaFoldDB" id="A0A0A9HMG3"/>
<dbReference type="EMBL" id="GBRH01159541">
    <property type="protein sequence ID" value="JAE38355.1"/>
    <property type="molecule type" value="Transcribed_RNA"/>
</dbReference>
<proteinExistence type="predicted"/>
<accession>A0A0A9HMG3</accession>
<reference evidence="1" key="2">
    <citation type="journal article" date="2015" name="Data Brief">
        <title>Shoot transcriptome of the giant reed, Arundo donax.</title>
        <authorList>
            <person name="Barrero R.A."/>
            <person name="Guerrero F.D."/>
            <person name="Moolhuijzen P."/>
            <person name="Goolsby J.A."/>
            <person name="Tidwell J."/>
            <person name="Bellgard S.E."/>
            <person name="Bellgard M.I."/>
        </authorList>
    </citation>
    <scope>NUCLEOTIDE SEQUENCE</scope>
    <source>
        <tissue evidence="1">Shoot tissue taken approximately 20 cm above the soil surface</tissue>
    </source>
</reference>
<protein>
    <submittedName>
        <fullName evidence="1">Uncharacterized protein</fullName>
    </submittedName>
</protein>
<organism evidence="1">
    <name type="scientific">Arundo donax</name>
    <name type="common">Giant reed</name>
    <name type="synonym">Donax arundinaceus</name>
    <dbReference type="NCBI Taxonomy" id="35708"/>
    <lineage>
        <taxon>Eukaryota</taxon>
        <taxon>Viridiplantae</taxon>
        <taxon>Streptophyta</taxon>
        <taxon>Embryophyta</taxon>
        <taxon>Tracheophyta</taxon>
        <taxon>Spermatophyta</taxon>
        <taxon>Magnoliopsida</taxon>
        <taxon>Liliopsida</taxon>
        <taxon>Poales</taxon>
        <taxon>Poaceae</taxon>
        <taxon>PACMAD clade</taxon>
        <taxon>Arundinoideae</taxon>
        <taxon>Arundineae</taxon>
        <taxon>Arundo</taxon>
    </lineage>
</organism>
<evidence type="ECO:0000313" key="1">
    <source>
        <dbReference type="EMBL" id="JAE38355.1"/>
    </source>
</evidence>
<name>A0A0A9HMG3_ARUDO</name>
<sequence>MHLQYMQGFLDEIMQLLFKRSLHR</sequence>